<evidence type="ECO:0000259" key="3">
    <source>
        <dbReference type="Pfam" id="PF07452"/>
    </source>
</evidence>
<evidence type="ECO:0000313" key="4">
    <source>
        <dbReference type="EMBL" id="GBF87587.1"/>
    </source>
</evidence>
<dbReference type="AlphaFoldDB" id="A0A2V0NRN5"/>
<comment type="caution">
    <text evidence="4">The sequence shown here is derived from an EMBL/GenBank/DDBJ whole genome shotgun (WGS) entry which is preliminary data.</text>
</comment>
<dbReference type="InParanoid" id="A0A2V0NRN5"/>
<feature type="chain" id="PRO_5015993467" description="CHRD domain-containing protein" evidence="2">
    <location>
        <begin position="20"/>
        <end position="231"/>
    </location>
</feature>
<sequence length="231" mass="24237">MPVRGRAFLVLAWAGLASATLFHHKGHHKGLLLSADEGASCPGGARRFVATLSPLKNIAPNSTKPMPNPLSPVRGKPAGGVGPRARARGRVATLCINPSAKRGDWKLRLCGFTKHHTGGYTASHLHVGANYVDFPPPLVPLEPASKPADPTAPPTRLPQLTPPLVFFGCRGSQGSFGEGDFVPLPDSPLPTVEPVTSFDKFASKLDAGEIYANVHSVAHPAGEARGNFEAA</sequence>
<feature type="domain" description="CHRD" evidence="3">
    <location>
        <begin position="87"/>
        <end position="227"/>
    </location>
</feature>
<dbReference type="Proteomes" id="UP000247498">
    <property type="component" value="Unassembled WGS sequence"/>
</dbReference>
<feature type="region of interest" description="Disordered" evidence="1">
    <location>
        <begin position="59"/>
        <end position="84"/>
    </location>
</feature>
<name>A0A2V0NRN5_9CHLO</name>
<protein>
    <recommendedName>
        <fullName evidence="3">CHRD domain-containing protein</fullName>
    </recommendedName>
</protein>
<evidence type="ECO:0000256" key="2">
    <source>
        <dbReference type="SAM" id="SignalP"/>
    </source>
</evidence>
<organism evidence="4 5">
    <name type="scientific">Raphidocelis subcapitata</name>
    <dbReference type="NCBI Taxonomy" id="307507"/>
    <lineage>
        <taxon>Eukaryota</taxon>
        <taxon>Viridiplantae</taxon>
        <taxon>Chlorophyta</taxon>
        <taxon>core chlorophytes</taxon>
        <taxon>Chlorophyceae</taxon>
        <taxon>CS clade</taxon>
        <taxon>Sphaeropleales</taxon>
        <taxon>Selenastraceae</taxon>
        <taxon>Raphidocelis</taxon>
    </lineage>
</organism>
<dbReference type="Pfam" id="PF07452">
    <property type="entry name" value="CHRD"/>
    <property type="match status" value="1"/>
</dbReference>
<accession>A0A2V0NRN5</accession>
<gene>
    <name evidence="4" type="ORF">Rsub_00298</name>
</gene>
<evidence type="ECO:0000313" key="5">
    <source>
        <dbReference type="Proteomes" id="UP000247498"/>
    </source>
</evidence>
<feature type="signal peptide" evidence="2">
    <location>
        <begin position="1"/>
        <end position="19"/>
    </location>
</feature>
<dbReference type="EMBL" id="BDRX01000001">
    <property type="protein sequence ID" value="GBF87587.1"/>
    <property type="molecule type" value="Genomic_DNA"/>
</dbReference>
<keyword evidence="2" id="KW-0732">Signal</keyword>
<evidence type="ECO:0000256" key="1">
    <source>
        <dbReference type="SAM" id="MobiDB-lite"/>
    </source>
</evidence>
<dbReference type="InterPro" id="IPR010895">
    <property type="entry name" value="CHRD"/>
</dbReference>
<reference evidence="4 5" key="1">
    <citation type="journal article" date="2018" name="Sci. Rep.">
        <title>Raphidocelis subcapitata (=Pseudokirchneriella subcapitata) provides an insight into genome evolution and environmental adaptations in the Sphaeropleales.</title>
        <authorList>
            <person name="Suzuki S."/>
            <person name="Yamaguchi H."/>
            <person name="Nakajima N."/>
            <person name="Kawachi M."/>
        </authorList>
    </citation>
    <scope>NUCLEOTIDE SEQUENCE [LARGE SCALE GENOMIC DNA]</scope>
    <source>
        <strain evidence="4 5">NIES-35</strain>
    </source>
</reference>
<keyword evidence="5" id="KW-1185">Reference proteome</keyword>
<proteinExistence type="predicted"/>